<protein>
    <submittedName>
        <fullName evidence="1">Uncharacterized protein</fullName>
    </submittedName>
</protein>
<organism evidence="1 2">
    <name type="scientific">Sporormia fimetaria CBS 119925</name>
    <dbReference type="NCBI Taxonomy" id="1340428"/>
    <lineage>
        <taxon>Eukaryota</taxon>
        <taxon>Fungi</taxon>
        <taxon>Dikarya</taxon>
        <taxon>Ascomycota</taxon>
        <taxon>Pezizomycotina</taxon>
        <taxon>Dothideomycetes</taxon>
        <taxon>Pleosporomycetidae</taxon>
        <taxon>Pleosporales</taxon>
        <taxon>Sporormiaceae</taxon>
        <taxon>Sporormia</taxon>
    </lineage>
</organism>
<accession>A0A6A6V3Z0</accession>
<evidence type="ECO:0000313" key="2">
    <source>
        <dbReference type="Proteomes" id="UP000799440"/>
    </source>
</evidence>
<dbReference type="EMBL" id="MU006583">
    <property type="protein sequence ID" value="KAF2745322.1"/>
    <property type="molecule type" value="Genomic_DNA"/>
</dbReference>
<keyword evidence="2" id="KW-1185">Reference proteome</keyword>
<dbReference type="Proteomes" id="UP000799440">
    <property type="component" value="Unassembled WGS sequence"/>
</dbReference>
<evidence type="ECO:0000313" key="1">
    <source>
        <dbReference type="EMBL" id="KAF2745322.1"/>
    </source>
</evidence>
<name>A0A6A6V3Z0_9PLEO</name>
<proteinExistence type="predicted"/>
<gene>
    <name evidence="1" type="ORF">M011DRAFT_469699</name>
</gene>
<dbReference type="AlphaFoldDB" id="A0A6A6V3Z0"/>
<sequence>MVTSTWGRAWAKPSAENLIASLVSRLTWLNAGVIALGHKPLNGRSRGKDDRWPFVGWMIGRFEPPYARRQNEEQDECLLAL</sequence>
<reference evidence="1" key="1">
    <citation type="journal article" date="2020" name="Stud. Mycol.">
        <title>101 Dothideomycetes genomes: a test case for predicting lifestyles and emergence of pathogens.</title>
        <authorList>
            <person name="Haridas S."/>
            <person name="Albert R."/>
            <person name="Binder M."/>
            <person name="Bloem J."/>
            <person name="Labutti K."/>
            <person name="Salamov A."/>
            <person name="Andreopoulos B."/>
            <person name="Baker S."/>
            <person name="Barry K."/>
            <person name="Bills G."/>
            <person name="Bluhm B."/>
            <person name="Cannon C."/>
            <person name="Castanera R."/>
            <person name="Culley D."/>
            <person name="Daum C."/>
            <person name="Ezra D."/>
            <person name="Gonzalez J."/>
            <person name="Henrissat B."/>
            <person name="Kuo A."/>
            <person name="Liang C."/>
            <person name="Lipzen A."/>
            <person name="Lutzoni F."/>
            <person name="Magnuson J."/>
            <person name="Mondo S."/>
            <person name="Nolan M."/>
            <person name="Ohm R."/>
            <person name="Pangilinan J."/>
            <person name="Park H.-J."/>
            <person name="Ramirez L."/>
            <person name="Alfaro M."/>
            <person name="Sun H."/>
            <person name="Tritt A."/>
            <person name="Yoshinaga Y."/>
            <person name="Zwiers L.-H."/>
            <person name="Turgeon B."/>
            <person name="Goodwin S."/>
            <person name="Spatafora J."/>
            <person name="Crous P."/>
            <person name="Grigoriev I."/>
        </authorList>
    </citation>
    <scope>NUCLEOTIDE SEQUENCE</scope>
    <source>
        <strain evidence="1">CBS 119925</strain>
    </source>
</reference>